<protein>
    <submittedName>
        <fullName evidence="2">Cyd operon protein YbgE</fullName>
    </submittedName>
</protein>
<name>A0A4R1XE17_ACICA</name>
<feature type="transmembrane region" description="Helical" evidence="1">
    <location>
        <begin position="20"/>
        <end position="41"/>
    </location>
</feature>
<dbReference type="Pfam" id="PF09600">
    <property type="entry name" value="Cyd_oper_YbgE"/>
    <property type="match status" value="1"/>
</dbReference>
<dbReference type="EMBL" id="SLVJ01000036">
    <property type="protein sequence ID" value="TCM60050.1"/>
    <property type="molecule type" value="Genomic_DNA"/>
</dbReference>
<comment type="caution">
    <text evidence="2">The sequence shown here is derived from an EMBL/GenBank/DDBJ whole genome shotgun (WGS) entry which is preliminary data.</text>
</comment>
<dbReference type="OrthoDB" id="5298003at2"/>
<keyword evidence="3" id="KW-1185">Reference proteome</keyword>
<feature type="transmembrane region" description="Helical" evidence="1">
    <location>
        <begin position="78"/>
        <end position="98"/>
    </location>
</feature>
<dbReference type="InterPro" id="IPR011846">
    <property type="entry name" value="Cyd_oper_YbgE"/>
</dbReference>
<feature type="transmembrane region" description="Helical" evidence="1">
    <location>
        <begin position="53"/>
        <end position="72"/>
    </location>
</feature>
<proteinExistence type="predicted"/>
<dbReference type="Proteomes" id="UP000294963">
    <property type="component" value="Unassembled WGS sequence"/>
</dbReference>
<reference evidence="2 3" key="1">
    <citation type="submission" date="2019-03" db="EMBL/GenBank/DDBJ databases">
        <title>Genomic analyses of the natural microbiome of Caenorhabditis elegans.</title>
        <authorList>
            <person name="Samuel B."/>
        </authorList>
    </citation>
    <scope>NUCLEOTIDE SEQUENCE [LARGE SCALE GENOMIC DNA]</scope>
    <source>
        <strain evidence="2 3">JUb89</strain>
    </source>
</reference>
<evidence type="ECO:0000256" key="1">
    <source>
        <dbReference type="SAM" id="Phobius"/>
    </source>
</evidence>
<sequence length="101" mass="11447">MTEVVVSTKQNKYSTLNKCAMALSFLLALPLAAVLLLHPSAMLDANGGYSHRAMMLIMIGISGGFVHGVGFIPRFWLWKWLFSPFLAWPLMIWGYYTWFMA</sequence>
<gene>
    <name evidence="2" type="ORF">EC844_13620</name>
</gene>
<keyword evidence="1" id="KW-0472">Membrane</keyword>
<organism evidence="2 3">
    <name type="scientific">Acinetobacter calcoaceticus</name>
    <dbReference type="NCBI Taxonomy" id="471"/>
    <lineage>
        <taxon>Bacteria</taxon>
        <taxon>Pseudomonadati</taxon>
        <taxon>Pseudomonadota</taxon>
        <taxon>Gammaproteobacteria</taxon>
        <taxon>Moraxellales</taxon>
        <taxon>Moraxellaceae</taxon>
        <taxon>Acinetobacter</taxon>
        <taxon>Acinetobacter calcoaceticus/baumannii complex</taxon>
    </lineage>
</organism>
<evidence type="ECO:0000313" key="2">
    <source>
        <dbReference type="EMBL" id="TCM60050.1"/>
    </source>
</evidence>
<keyword evidence="1" id="KW-1133">Transmembrane helix</keyword>
<evidence type="ECO:0000313" key="3">
    <source>
        <dbReference type="Proteomes" id="UP000294963"/>
    </source>
</evidence>
<accession>A0A4R1XE17</accession>
<dbReference type="AlphaFoldDB" id="A0A4R1XE17"/>
<keyword evidence="1" id="KW-0812">Transmembrane</keyword>